<proteinExistence type="predicted"/>
<dbReference type="EMBL" id="CACRSP010000004">
    <property type="protein sequence ID" value="VYT02953.1"/>
    <property type="molecule type" value="Genomic_DNA"/>
</dbReference>
<dbReference type="AlphaFoldDB" id="A0A6N2TDZ6"/>
<accession>A0A6N2TDZ6</accession>
<name>A0A6N2TDZ6_9BIFI</name>
<evidence type="ECO:0000256" key="1">
    <source>
        <dbReference type="SAM" id="MobiDB-lite"/>
    </source>
</evidence>
<feature type="region of interest" description="Disordered" evidence="1">
    <location>
        <begin position="61"/>
        <end position="90"/>
    </location>
</feature>
<gene>
    <name evidence="2" type="ORF">BDLFYP24_01920</name>
</gene>
<sequence length="235" mass="26332">MHPSYIPYRSYPLVSATWTLRQASARNHHGRSSGTLNNPLSSLLDKIHRCDEVDMTPLSQQFSGQIRSRPAHALPRASGHGHDTRPGTPTTMRQRIALQATAGEQPVESHLHRKPPFLLEPTHLEIQRNLRIALPSQSDTPSHLRSDRLTLLGQAALLQIRNKLSPLCKTLIAPHHPIRREAASPLPRKSAAGILRIMCTCRAPRCCHSYTFAKQRSGNHFRSSVNVVFHNPPIR</sequence>
<evidence type="ECO:0000313" key="2">
    <source>
        <dbReference type="EMBL" id="VYT02953.1"/>
    </source>
</evidence>
<protein>
    <submittedName>
        <fullName evidence="2">Uncharacterized protein</fullName>
    </submittedName>
</protein>
<reference evidence="2" key="1">
    <citation type="submission" date="2019-11" db="EMBL/GenBank/DDBJ databases">
        <authorList>
            <person name="Feng L."/>
        </authorList>
    </citation>
    <scope>NUCLEOTIDE SEQUENCE</scope>
    <source>
        <strain evidence="2">BdentiumLFYP24</strain>
    </source>
</reference>
<organism evidence="2">
    <name type="scientific">Bifidobacterium dentium</name>
    <dbReference type="NCBI Taxonomy" id="1689"/>
    <lineage>
        <taxon>Bacteria</taxon>
        <taxon>Bacillati</taxon>
        <taxon>Actinomycetota</taxon>
        <taxon>Actinomycetes</taxon>
        <taxon>Bifidobacteriales</taxon>
        <taxon>Bifidobacteriaceae</taxon>
        <taxon>Bifidobacterium</taxon>
    </lineage>
</organism>